<dbReference type="Pfam" id="PF03195">
    <property type="entry name" value="LOB"/>
    <property type="match status" value="1"/>
</dbReference>
<gene>
    <name evidence="4" type="ORF">CEPIT_LOCUS41766</name>
</gene>
<dbReference type="Proteomes" id="UP001152523">
    <property type="component" value="Unassembled WGS sequence"/>
</dbReference>
<feature type="region of interest" description="Disordered" evidence="2">
    <location>
        <begin position="268"/>
        <end position="298"/>
    </location>
</feature>
<feature type="domain" description="LOB" evidence="3">
    <location>
        <begin position="7"/>
        <end position="108"/>
    </location>
</feature>
<evidence type="ECO:0000313" key="4">
    <source>
        <dbReference type="EMBL" id="CAH9144854.1"/>
    </source>
</evidence>
<keyword evidence="5" id="KW-1185">Reference proteome</keyword>
<dbReference type="EMBL" id="CAMAPF010001071">
    <property type="protein sequence ID" value="CAH9144854.1"/>
    <property type="molecule type" value="Genomic_DNA"/>
</dbReference>
<evidence type="ECO:0000256" key="2">
    <source>
        <dbReference type="SAM" id="MobiDB-lite"/>
    </source>
</evidence>
<proteinExistence type="inferred from homology"/>
<reference evidence="4" key="1">
    <citation type="submission" date="2022-07" db="EMBL/GenBank/DDBJ databases">
        <authorList>
            <person name="Macas J."/>
            <person name="Novak P."/>
            <person name="Neumann P."/>
        </authorList>
    </citation>
    <scope>NUCLEOTIDE SEQUENCE</scope>
</reference>
<evidence type="ECO:0000313" key="5">
    <source>
        <dbReference type="Proteomes" id="UP001152523"/>
    </source>
</evidence>
<dbReference type="InterPro" id="IPR004883">
    <property type="entry name" value="LOB"/>
</dbReference>
<feature type="compositionally biased region" description="Low complexity" evidence="2">
    <location>
        <begin position="268"/>
        <end position="280"/>
    </location>
</feature>
<organism evidence="4 5">
    <name type="scientific">Cuscuta epithymum</name>
    <dbReference type="NCBI Taxonomy" id="186058"/>
    <lineage>
        <taxon>Eukaryota</taxon>
        <taxon>Viridiplantae</taxon>
        <taxon>Streptophyta</taxon>
        <taxon>Embryophyta</taxon>
        <taxon>Tracheophyta</taxon>
        <taxon>Spermatophyta</taxon>
        <taxon>Magnoliopsida</taxon>
        <taxon>eudicotyledons</taxon>
        <taxon>Gunneridae</taxon>
        <taxon>Pentapetalae</taxon>
        <taxon>asterids</taxon>
        <taxon>lamiids</taxon>
        <taxon>Solanales</taxon>
        <taxon>Convolvulaceae</taxon>
        <taxon>Cuscuteae</taxon>
        <taxon>Cuscuta</taxon>
        <taxon>Cuscuta subgen. Cuscuta</taxon>
    </lineage>
</organism>
<evidence type="ECO:0000259" key="3">
    <source>
        <dbReference type="PROSITE" id="PS50891"/>
    </source>
</evidence>
<comment type="similarity">
    <text evidence="1">Belongs to the LOB domain-containing protein family.</text>
</comment>
<sequence>MSSSANSPCAACKMQRRKCTQDCVFAPYFPPDQPQKFANIHKVFGASNVSKILNELNAAQREDAVNSLAYEAEYRLRDPVYGCVGLVSVLQHRLKQVMRDLSSAKRELATYIGPNALAPLFPQPGFVPNNNHNHNHNPPSSGAGVILPYNMHQQMMIHDSHPDSDQHHQLMEPHHQLMIGEPTDMFRAYDQQQPQQLELMGLNNGGFESGGPVTATGYHQSTVPTAAMSPSLALGAYPNACYSFQEDQSHPHDHPQIVHQLQPQQLILQQEPQQLIEPQQNPETQSEEEGRSVGHPSC</sequence>
<dbReference type="PANTHER" id="PTHR31301:SF68">
    <property type="entry name" value="LOB DOMAIN-CONTAINING PROTEIN 32-RELATED"/>
    <property type="match status" value="1"/>
</dbReference>
<dbReference type="PANTHER" id="PTHR31301">
    <property type="entry name" value="LOB DOMAIN-CONTAINING PROTEIN 4-RELATED"/>
    <property type="match status" value="1"/>
</dbReference>
<protein>
    <recommendedName>
        <fullName evidence="3">LOB domain-containing protein</fullName>
    </recommendedName>
</protein>
<dbReference type="PROSITE" id="PS50891">
    <property type="entry name" value="LOB"/>
    <property type="match status" value="1"/>
</dbReference>
<name>A0AAV0GA86_9ASTE</name>
<accession>A0AAV0GA86</accession>
<evidence type="ECO:0000256" key="1">
    <source>
        <dbReference type="ARBA" id="ARBA00005474"/>
    </source>
</evidence>
<dbReference type="AlphaFoldDB" id="A0AAV0GA86"/>
<comment type="caution">
    <text evidence="4">The sequence shown here is derived from an EMBL/GenBank/DDBJ whole genome shotgun (WGS) entry which is preliminary data.</text>
</comment>